<accession>A0A8C4LG01</accession>
<evidence type="ECO:0000256" key="2">
    <source>
        <dbReference type="ARBA" id="ARBA00016555"/>
    </source>
</evidence>
<dbReference type="Ensembl" id="ENSEAST00005011432.1">
    <property type="protein sequence ID" value="ENSEASP00005010507.1"/>
    <property type="gene ID" value="ENSEASG00005007456.1"/>
</dbReference>
<evidence type="ECO:0000256" key="6">
    <source>
        <dbReference type="ARBA" id="ARBA00023049"/>
    </source>
</evidence>
<dbReference type="OMA" id="CAINKDR"/>
<proteinExistence type="inferred from homology"/>
<organism evidence="8">
    <name type="scientific">Equus asinus asinus</name>
    <dbReference type="NCBI Taxonomy" id="83772"/>
    <lineage>
        <taxon>Eukaryota</taxon>
        <taxon>Metazoa</taxon>
        <taxon>Chordata</taxon>
        <taxon>Craniata</taxon>
        <taxon>Vertebrata</taxon>
        <taxon>Euteleostomi</taxon>
        <taxon>Mammalia</taxon>
        <taxon>Eutheria</taxon>
        <taxon>Laurasiatheria</taxon>
        <taxon>Perissodactyla</taxon>
        <taxon>Equidae</taxon>
        <taxon>Equus</taxon>
    </lineage>
</organism>
<evidence type="ECO:0000256" key="4">
    <source>
        <dbReference type="ARBA" id="ARBA00022723"/>
    </source>
</evidence>
<dbReference type="GO" id="GO:0034982">
    <property type="term" value="P:mitochondrial protein processing"/>
    <property type="evidence" value="ECO:0007669"/>
    <property type="project" value="TreeGrafter"/>
</dbReference>
<dbReference type="PANTHER" id="PTHR21711:SF0">
    <property type="entry name" value="MITOCHONDRIAL INNER MEMBRANE PROTEASE ATP23 HOMOLOG"/>
    <property type="match status" value="1"/>
</dbReference>
<feature type="compositionally biased region" description="Low complexity" evidence="7">
    <location>
        <begin position="136"/>
        <end position="160"/>
    </location>
</feature>
<protein>
    <recommendedName>
        <fullName evidence="2">Mitochondrial inner membrane protease ATP23 homolog</fullName>
    </recommendedName>
</protein>
<dbReference type="GO" id="GO:0046872">
    <property type="term" value="F:metal ion binding"/>
    <property type="evidence" value="ECO:0007669"/>
    <property type="project" value="UniProtKB-KW"/>
</dbReference>
<dbReference type="AlphaFoldDB" id="A0A8C4LG01"/>
<dbReference type="GO" id="GO:0004222">
    <property type="term" value="F:metalloendopeptidase activity"/>
    <property type="evidence" value="ECO:0007669"/>
    <property type="project" value="InterPro"/>
</dbReference>
<dbReference type="GO" id="GO:0033615">
    <property type="term" value="P:mitochondrial proton-transporting ATP synthase complex assembly"/>
    <property type="evidence" value="ECO:0007669"/>
    <property type="project" value="TreeGrafter"/>
</dbReference>
<feature type="region of interest" description="Disordered" evidence="7">
    <location>
        <begin position="38"/>
        <end position="185"/>
    </location>
</feature>
<comment type="similarity">
    <text evidence="1">Belongs to the peptidase M76 family.</text>
</comment>
<gene>
    <name evidence="8" type="primary">ATP23</name>
</gene>
<evidence type="ECO:0000256" key="3">
    <source>
        <dbReference type="ARBA" id="ARBA00022670"/>
    </source>
</evidence>
<evidence type="ECO:0000313" key="8">
    <source>
        <dbReference type="Ensembl" id="ENSEASP00005010507.1"/>
    </source>
</evidence>
<dbReference type="PANTHER" id="PTHR21711">
    <property type="entry name" value="MITOCHONDRIAL INNER MEMBRANE PROTEASE"/>
    <property type="match status" value="1"/>
</dbReference>
<name>A0A8C4LG01_EQUAS</name>
<keyword evidence="5" id="KW-0378">Hydrolase</keyword>
<dbReference type="GO" id="GO:0005739">
    <property type="term" value="C:mitochondrion"/>
    <property type="evidence" value="ECO:0007669"/>
    <property type="project" value="GOC"/>
</dbReference>
<keyword evidence="3" id="KW-0645">Protease</keyword>
<evidence type="ECO:0000256" key="1">
    <source>
        <dbReference type="ARBA" id="ARBA00009915"/>
    </source>
</evidence>
<keyword evidence="6" id="KW-0482">Metalloprotease</keyword>
<dbReference type="Pfam" id="PF09768">
    <property type="entry name" value="Peptidase_M76"/>
    <property type="match status" value="1"/>
</dbReference>
<evidence type="ECO:0000256" key="7">
    <source>
        <dbReference type="SAM" id="MobiDB-lite"/>
    </source>
</evidence>
<dbReference type="InterPro" id="IPR019165">
    <property type="entry name" value="Peptidase_M76_ATP23"/>
</dbReference>
<keyword evidence="4" id="KW-0479">Metal-binding</keyword>
<sequence length="392" mass="43021">MGGWQRPSEGEGDVVARIGQEVRMECLRGGGAAERRLCGTDNHAEVQRPSPQYLGRSGRRRVSAPPACTRPGASPPAQRPLRARSSLRPDVLGPAQRPSPRPAPGRPGEEGLGGRFGGSEVPLPCVSPGRPRLEEAAAGSAGCMAGARGERGPGPAAGEPQPQPQQPDACRVFPERPAQGKPPQGGLLSRFFPSDQKCQLMLLKTLETNPYVKLLLDAMEHSGCAVNRERHFSCEDCSGNVSGGFDASTSQIVLCQNNIRNQAHMSRVVTHELIHAFDHCRAHVDWFTNVRHLACSEVRAANLSGDCSLVNEIFRLHFGLKQHHQTCVRDRAILSILAVRNISKEVARKAVDEVFESCFNDHEPFGRIPHNKTYARYAHRDFQNRDRYYSNI</sequence>
<evidence type="ECO:0000256" key="5">
    <source>
        <dbReference type="ARBA" id="ARBA00022801"/>
    </source>
</evidence>
<reference evidence="8" key="1">
    <citation type="submission" date="2023-03" db="UniProtKB">
        <authorList>
            <consortium name="Ensembl"/>
        </authorList>
    </citation>
    <scope>IDENTIFICATION</scope>
</reference>